<keyword evidence="1" id="KW-0812">Transmembrane</keyword>
<evidence type="ECO:0000256" key="1">
    <source>
        <dbReference type="SAM" id="Phobius"/>
    </source>
</evidence>
<protein>
    <submittedName>
        <fullName evidence="3">AbrB family transcriptional regulator</fullName>
    </submittedName>
</protein>
<organism evidence="3 5">
    <name type="scientific">Uruburuella suis</name>
    <dbReference type="NCBI Taxonomy" id="252130"/>
    <lineage>
        <taxon>Bacteria</taxon>
        <taxon>Pseudomonadati</taxon>
        <taxon>Pseudomonadota</taxon>
        <taxon>Betaproteobacteria</taxon>
        <taxon>Neisseriales</taxon>
        <taxon>Neisseriaceae</taxon>
        <taxon>Uruburuella</taxon>
    </lineage>
</organism>
<reference evidence="2 4" key="1">
    <citation type="submission" date="2019-03" db="EMBL/GenBank/DDBJ databases">
        <title>Genomic Encyclopedia of Type Strains, Phase IV (KMG-IV): sequencing the most valuable type-strain genomes for metagenomic binning, comparative biology and taxonomic classification.</title>
        <authorList>
            <person name="Goeker M."/>
        </authorList>
    </citation>
    <scope>NUCLEOTIDE SEQUENCE [LARGE SCALE GENOMIC DNA]</scope>
    <source>
        <strain evidence="2 4">DSM 17474</strain>
    </source>
</reference>
<keyword evidence="4" id="KW-1185">Reference proteome</keyword>
<dbReference type="KEGG" id="usu:LVJ78_10930"/>
<feature type="transmembrane region" description="Helical" evidence="1">
    <location>
        <begin position="148"/>
        <end position="167"/>
    </location>
</feature>
<dbReference type="Pfam" id="PF05145">
    <property type="entry name" value="AbrB"/>
    <property type="match status" value="1"/>
</dbReference>
<feature type="transmembrane region" description="Helical" evidence="1">
    <location>
        <begin position="260"/>
        <end position="281"/>
    </location>
</feature>
<dbReference type="PIRSF" id="PIRSF038991">
    <property type="entry name" value="Protein_AbrB"/>
    <property type="match status" value="1"/>
</dbReference>
<accession>A0AAE9KHR7</accession>
<feature type="transmembrane region" description="Helical" evidence="1">
    <location>
        <begin position="85"/>
        <end position="104"/>
    </location>
</feature>
<feature type="transmembrane region" description="Helical" evidence="1">
    <location>
        <begin position="60"/>
        <end position="79"/>
    </location>
</feature>
<evidence type="ECO:0000313" key="3">
    <source>
        <dbReference type="EMBL" id="UOO79187.1"/>
    </source>
</evidence>
<name>A0AAE9KHR7_9NEIS</name>
<dbReference type="PANTHER" id="PTHR38457:SF1">
    <property type="entry name" value="REGULATOR ABRB-RELATED"/>
    <property type="match status" value="1"/>
</dbReference>
<dbReference type="Proteomes" id="UP000294721">
    <property type="component" value="Unassembled WGS sequence"/>
</dbReference>
<dbReference type="Proteomes" id="UP000829756">
    <property type="component" value="Chromosome"/>
</dbReference>
<feature type="transmembrane region" description="Helical" evidence="1">
    <location>
        <begin position="207"/>
        <end position="228"/>
    </location>
</feature>
<sequence>MHAFSRLIFGFLTALAGAQLALWLHLPLPWLLGPLLLTAVCSARGWPISGHTLFRNAGQWCIGTSLGLYFTPAMLGVIAVNIPAIAAAVLFALLLGALGAAAYYRFGGVDFQTAWFASAIGGASEMANLAVHYKAHVEQVVSAHSLRVLLVVVIIPFAYQFLGVHGMDDGGTFGKNPAVYGGGLLALVAWTGLFGWLFKRLGWTNPWVFGPLLATIILTAQNIHLSAIPPAVQYLGQLFIGWSLGSKFTPGFFKRAPRFLTTVTLTTLAGLLLTTAAAWALSRATQLPYPAVLLGMAPGGIAEMTITAKVLHLSVPLVTVFHVCRMVCVLLSTGPLYRLLVRRMRTSKPA</sequence>
<dbReference type="InterPro" id="IPR007820">
    <property type="entry name" value="AbrB_fam"/>
</dbReference>
<evidence type="ECO:0000313" key="4">
    <source>
        <dbReference type="Proteomes" id="UP000294721"/>
    </source>
</evidence>
<keyword evidence="1" id="KW-0472">Membrane</keyword>
<feature type="transmembrane region" description="Helical" evidence="1">
    <location>
        <begin position="320"/>
        <end position="340"/>
    </location>
</feature>
<feature type="transmembrane region" description="Helical" evidence="1">
    <location>
        <begin position="179"/>
        <end position="198"/>
    </location>
</feature>
<dbReference type="AlphaFoldDB" id="A0AAE9KHR7"/>
<dbReference type="InterPro" id="IPR017516">
    <property type="entry name" value="AbrB_dup"/>
</dbReference>
<keyword evidence="1" id="KW-1133">Transmembrane helix</keyword>
<evidence type="ECO:0000313" key="2">
    <source>
        <dbReference type="EMBL" id="TCP05086.1"/>
    </source>
</evidence>
<dbReference type="EMBL" id="CP091507">
    <property type="protein sequence ID" value="UOO79187.1"/>
    <property type="molecule type" value="Genomic_DNA"/>
</dbReference>
<dbReference type="PANTHER" id="PTHR38457">
    <property type="entry name" value="REGULATOR ABRB-RELATED"/>
    <property type="match status" value="1"/>
</dbReference>
<reference evidence="3" key="3">
    <citation type="journal article" date="2022" name="Res Sq">
        <title>Evolution of multicellular longitudinally dividing oral cavity symbionts (Neisseriaceae).</title>
        <authorList>
            <person name="Nyongesa S."/>
            <person name="Weber P."/>
            <person name="Bernet E."/>
            <person name="Pullido F."/>
            <person name="Nieckarz M."/>
            <person name="Delaby M."/>
            <person name="Nieves C."/>
            <person name="Viehboeck T."/>
            <person name="Krause N."/>
            <person name="Rivera-Millot A."/>
            <person name="Nakamura A."/>
            <person name="Vischer N."/>
            <person name="VanNieuwenhze M."/>
            <person name="Brun Y."/>
            <person name="Cava F."/>
            <person name="Bulgheresi S."/>
            <person name="Veyrier F."/>
        </authorList>
    </citation>
    <scope>NUCLEOTIDE SEQUENCE</scope>
    <source>
        <strain evidence="3">1258/02</strain>
    </source>
</reference>
<gene>
    <name evidence="2" type="ORF">EV680_11611</name>
    <name evidence="3" type="ORF">LVJ78_10930</name>
</gene>
<dbReference type="GO" id="GO:0010468">
    <property type="term" value="P:regulation of gene expression"/>
    <property type="evidence" value="ECO:0007669"/>
    <property type="project" value="InterPro"/>
</dbReference>
<dbReference type="NCBIfam" id="TIGR03082">
    <property type="entry name" value="Gneg_AbrB_dup"/>
    <property type="match status" value="2"/>
</dbReference>
<dbReference type="RefSeq" id="WP_132954019.1">
    <property type="nucleotide sequence ID" value="NZ_CP091507.1"/>
</dbReference>
<dbReference type="GO" id="GO:0016020">
    <property type="term" value="C:membrane"/>
    <property type="evidence" value="ECO:0007669"/>
    <property type="project" value="InterPro"/>
</dbReference>
<evidence type="ECO:0000313" key="5">
    <source>
        <dbReference type="Proteomes" id="UP000829756"/>
    </source>
</evidence>
<proteinExistence type="predicted"/>
<dbReference type="EMBL" id="SLXE01000016">
    <property type="protein sequence ID" value="TCP05086.1"/>
    <property type="molecule type" value="Genomic_DNA"/>
</dbReference>
<reference evidence="3" key="2">
    <citation type="submission" date="2021-12" db="EMBL/GenBank/DDBJ databases">
        <authorList>
            <person name="Veyrier F.J."/>
        </authorList>
    </citation>
    <scope>NUCLEOTIDE SEQUENCE</scope>
    <source>
        <strain evidence="3">1258/02</strain>
    </source>
</reference>